<sequence length="373" mass="40048">MKKIVFLVTLLTTLITNAQVPQGISYQAIALNTSGNPVVSSNVRVKLSVLDNIATGTVLYSETHLKTTNPQGLFNLTIGQGTVVSGTFNTINWGTNSKFLKVEMDATGGTNYVAVGTTQLLSVPYALAADSLITSPGEGITLVSPNGTPYQLTVSDSGELSLPTTNNPSASSPNNFYMYGTFNTFNPTTALLMANYNDGTSLFRYGFRYLTAGTELKFLATNNASSPVYGVNLTNNLQVNGASFLVDTNGFYLIQLGNAYNPDYPLNQFGLGLDSLAPKLRNSLTSNYYNGTYSVATNKFTFNISISANNSLQYDFYYPDPKGELHGDNLADGSVESNGTPITISNTTGTPKNYRIELTINFNGSATYTVTQL</sequence>
<keyword evidence="1" id="KW-0732">Signal</keyword>
<comment type="caution">
    <text evidence="2">The sequence shown here is derived from an EMBL/GenBank/DDBJ whole genome shotgun (WGS) entry which is preliminary data.</text>
</comment>
<protein>
    <recommendedName>
        <fullName evidence="4">Carboxypeptidase family protein</fullName>
    </recommendedName>
</protein>
<evidence type="ECO:0000313" key="3">
    <source>
        <dbReference type="Proteomes" id="UP000295260"/>
    </source>
</evidence>
<proteinExistence type="predicted"/>
<dbReference type="RefSeq" id="WP_133532840.1">
    <property type="nucleotide sequence ID" value="NZ_SNXR01000013.1"/>
</dbReference>
<dbReference type="OrthoDB" id="9765957at2"/>
<dbReference type="Gene3D" id="2.60.40.3620">
    <property type="match status" value="1"/>
</dbReference>
<accession>A0A4R6QBT5</accession>
<evidence type="ECO:0008006" key="4">
    <source>
        <dbReference type="Google" id="ProtNLM"/>
    </source>
</evidence>
<feature type="chain" id="PRO_5020673465" description="Carboxypeptidase family protein" evidence="1">
    <location>
        <begin position="19"/>
        <end position="373"/>
    </location>
</feature>
<evidence type="ECO:0000313" key="2">
    <source>
        <dbReference type="EMBL" id="TDP59303.1"/>
    </source>
</evidence>
<organism evidence="2 3">
    <name type="scientific">Flavobacterium dankookense</name>
    <dbReference type="NCBI Taxonomy" id="706186"/>
    <lineage>
        <taxon>Bacteria</taxon>
        <taxon>Pseudomonadati</taxon>
        <taxon>Bacteroidota</taxon>
        <taxon>Flavobacteriia</taxon>
        <taxon>Flavobacteriales</taxon>
        <taxon>Flavobacteriaceae</taxon>
        <taxon>Flavobacterium</taxon>
    </lineage>
</organism>
<dbReference type="Proteomes" id="UP000295260">
    <property type="component" value="Unassembled WGS sequence"/>
</dbReference>
<reference evidence="2 3" key="1">
    <citation type="submission" date="2019-03" db="EMBL/GenBank/DDBJ databases">
        <title>Genomic Encyclopedia of Archaeal and Bacterial Type Strains, Phase II (KMG-II): from individual species to whole genera.</title>
        <authorList>
            <person name="Goeker M."/>
        </authorList>
    </citation>
    <scope>NUCLEOTIDE SEQUENCE [LARGE SCALE GENOMIC DNA]</scope>
    <source>
        <strain evidence="2 3">DSM 25687</strain>
    </source>
</reference>
<gene>
    <name evidence="2" type="ORF">BC748_1550</name>
</gene>
<name>A0A4R6QBT5_9FLAO</name>
<dbReference type="EMBL" id="SNXR01000013">
    <property type="protein sequence ID" value="TDP59303.1"/>
    <property type="molecule type" value="Genomic_DNA"/>
</dbReference>
<feature type="signal peptide" evidence="1">
    <location>
        <begin position="1"/>
        <end position="18"/>
    </location>
</feature>
<dbReference type="AlphaFoldDB" id="A0A4R6QBT5"/>
<keyword evidence="3" id="KW-1185">Reference proteome</keyword>
<evidence type="ECO:0000256" key="1">
    <source>
        <dbReference type="SAM" id="SignalP"/>
    </source>
</evidence>